<keyword evidence="5" id="KW-0130">Cell adhesion</keyword>
<dbReference type="SMART" id="SM00409">
    <property type="entry name" value="IG"/>
    <property type="match status" value="6"/>
</dbReference>
<feature type="domain" description="Ig-like" evidence="15">
    <location>
        <begin position="428"/>
        <end position="522"/>
    </location>
</feature>
<evidence type="ECO:0000259" key="15">
    <source>
        <dbReference type="PROSITE" id="PS50835"/>
    </source>
</evidence>
<feature type="domain" description="Fibronectin type-III" evidence="16">
    <location>
        <begin position="835"/>
        <end position="936"/>
    </location>
</feature>
<dbReference type="InterPro" id="IPR003961">
    <property type="entry name" value="FN3_dom"/>
</dbReference>
<dbReference type="PROSITE" id="PS50853">
    <property type="entry name" value="FN3"/>
    <property type="match status" value="13"/>
</dbReference>
<dbReference type="SMART" id="SM00408">
    <property type="entry name" value="IGc2"/>
    <property type="match status" value="5"/>
</dbReference>
<dbReference type="SUPFAM" id="SSF48726">
    <property type="entry name" value="Immunoglobulin"/>
    <property type="match status" value="5"/>
</dbReference>
<feature type="signal peptide" evidence="14">
    <location>
        <begin position="1"/>
        <end position="19"/>
    </location>
</feature>
<dbReference type="GO" id="GO:0016020">
    <property type="term" value="C:membrane"/>
    <property type="evidence" value="ECO:0007669"/>
    <property type="project" value="UniProtKB-SubCell"/>
</dbReference>
<dbReference type="Pfam" id="PF00041">
    <property type="entry name" value="fn3"/>
    <property type="match status" value="13"/>
</dbReference>
<evidence type="ECO:0000256" key="13">
    <source>
        <dbReference type="SAM" id="Phobius"/>
    </source>
</evidence>
<dbReference type="Gene3D" id="2.60.40.10">
    <property type="entry name" value="Immunoglobulins"/>
    <property type="match status" value="18"/>
</dbReference>
<evidence type="ECO:0000256" key="9">
    <source>
        <dbReference type="ARBA" id="ARBA00023180"/>
    </source>
</evidence>
<evidence type="ECO:0000313" key="18">
    <source>
        <dbReference type="Proteomes" id="UP000192578"/>
    </source>
</evidence>
<dbReference type="PROSITE" id="PS50835">
    <property type="entry name" value="IG_LIKE"/>
    <property type="match status" value="5"/>
</dbReference>
<gene>
    <name evidence="17" type="ORF">BV898_14833</name>
</gene>
<dbReference type="Proteomes" id="UP000192578">
    <property type="component" value="Unassembled WGS sequence"/>
</dbReference>
<evidence type="ECO:0000256" key="2">
    <source>
        <dbReference type="ARBA" id="ARBA00022692"/>
    </source>
</evidence>
<reference evidence="18" key="1">
    <citation type="submission" date="2017-01" db="EMBL/GenBank/DDBJ databases">
        <title>Comparative genomics of anhydrobiosis in the tardigrade Hypsibius dujardini.</title>
        <authorList>
            <person name="Yoshida Y."/>
            <person name="Koutsovoulos G."/>
            <person name="Laetsch D."/>
            <person name="Stevens L."/>
            <person name="Kumar S."/>
            <person name="Horikawa D."/>
            <person name="Ishino K."/>
            <person name="Komine S."/>
            <person name="Tomita M."/>
            <person name="Blaxter M."/>
            <person name="Arakawa K."/>
        </authorList>
    </citation>
    <scope>NUCLEOTIDE SEQUENCE [LARGE SCALE GENOMIC DNA]</scope>
    <source>
        <strain evidence="18">Z151</strain>
    </source>
</reference>
<evidence type="ECO:0000313" key="17">
    <source>
        <dbReference type="EMBL" id="OWA50313.1"/>
    </source>
</evidence>
<evidence type="ECO:0000256" key="4">
    <source>
        <dbReference type="ARBA" id="ARBA00022737"/>
    </source>
</evidence>
<feature type="domain" description="Ig-like" evidence="15">
    <location>
        <begin position="525"/>
        <end position="615"/>
    </location>
</feature>
<keyword evidence="3 14" id="KW-0732">Signal</keyword>
<feature type="domain" description="Fibronectin type-III" evidence="16">
    <location>
        <begin position="1447"/>
        <end position="1545"/>
    </location>
</feature>
<feature type="domain" description="Ig-like" evidence="15">
    <location>
        <begin position="333"/>
        <end position="417"/>
    </location>
</feature>
<feature type="domain" description="Fibronectin type-III" evidence="16">
    <location>
        <begin position="1043"/>
        <end position="1141"/>
    </location>
</feature>
<keyword evidence="9" id="KW-0325">Glycoprotein</keyword>
<dbReference type="PANTHER" id="PTHR44170">
    <property type="entry name" value="PROTEIN SIDEKICK"/>
    <property type="match status" value="1"/>
</dbReference>
<feature type="domain" description="Fibronectin type-III" evidence="16">
    <location>
        <begin position="1754"/>
        <end position="1851"/>
    </location>
</feature>
<dbReference type="EMBL" id="MTYJ01000188">
    <property type="protein sequence ID" value="OWA50313.1"/>
    <property type="molecule type" value="Genomic_DNA"/>
</dbReference>
<feature type="region of interest" description="Disordered" evidence="12">
    <location>
        <begin position="2185"/>
        <end position="2215"/>
    </location>
</feature>
<keyword evidence="8" id="KW-1015">Disulfide bond</keyword>
<feature type="domain" description="Ig-like" evidence="15">
    <location>
        <begin position="232"/>
        <end position="322"/>
    </location>
</feature>
<feature type="transmembrane region" description="Helical" evidence="13">
    <location>
        <begin position="1968"/>
        <end position="1991"/>
    </location>
</feature>
<evidence type="ECO:0000256" key="12">
    <source>
        <dbReference type="SAM" id="MobiDB-lite"/>
    </source>
</evidence>
<feature type="domain" description="Fibronectin type-III" evidence="16">
    <location>
        <begin position="1348"/>
        <end position="1444"/>
    </location>
</feature>
<keyword evidence="4" id="KW-0677">Repeat</keyword>
<dbReference type="SMART" id="SM00060">
    <property type="entry name" value="FN3"/>
    <property type="match status" value="13"/>
</dbReference>
<feature type="domain" description="Fibronectin type-III" evidence="16">
    <location>
        <begin position="1853"/>
        <end position="1952"/>
    </location>
</feature>
<dbReference type="InterPro" id="IPR036179">
    <property type="entry name" value="Ig-like_dom_sf"/>
</dbReference>
<dbReference type="InterPro" id="IPR003598">
    <property type="entry name" value="Ig_sub2"/>
</dbReference>
<dbReference type="OrthoDB" id="8923679at2759"/>
<dbReference type="Pfam" id="PF00047">
    <property type="entry name" value="ig"/>
    <property type="match status" value="1"/>
</dbReference>
<feature type="domain" description="Fibronectin type-III" evidence="16">
    <location>
        <begin position="1655"/>
        <end position="1750"/>
    </location>
</feature>
<dbReference type="InterPro" id="IPR036116">
    <property type="entry name" value="FN3_sf"/>
</dbReference>
<keyword evidence="10" id="KW-0393">Immunoglobulin domain</keyword>
<feature type="domain" description="Fibronectin type-III" evidence="16">
    <location>
        <begin position="940"/>
        <end position="1039"/>
    </location>
</feature>
<dbReference type="GO" id="GO:0098609">
    <property type="term" value="P:cell-cell adhesion"/>
    <property type="evidence" value="ECO:0007669"/>
    <property type="project" value="TreeGrafter"/>
</dbReference>
<name>A0A9X6RJN6_HYPEX</name>
<feature type="chain" id="PRO_5040864500" evidence="14">
    <location>
        <begin position="20"/>
        <end position="2253"/>
    </location>
</feature>
<dbReference type="FunFam" id="2.60.40.10:FF:000028">
    <property type="entry name" value="Neuronal cell adhesion molecule"/>
    <property type="match status" value="2"/>
</dbReference>
<evidence type="ECO:0000256" key="7">
    <source>
        <dbReference type="ARBA" id="ARBA00023136"/>
    </source>
</evidence>
<accession>A0A9X6RJN6</accession>
<evidence type="ECO:0000256" key="14">
    <source>
        <dbReference type="SAM" id="SignalP"/>
    </source>
</evidence>
<keyword evidence="6 13" id="KW-1133">Transmembrane helix</keyword>
<keyword evidence="2 13" id="KW-0812">Transmembrane</keyword>
<feature type="domain" description="Fibronectin type-III" evidence="16">
    <location>
        <begin position="619"/>
        <end position="729"/>
    </location>
</feature>
<dbReference type="CDD" id="cd00063">
    <property type="entry name" value="FN3"/>
    <property type="match status" value="13"/>
</dbReference>
<dbReference type="FunFam" id="2.60.40.10:FF:000158">
    <property type="entry name" value="Sidekick cell adhesion molecule 2"/>
    <property type="match status" value="1"/>
</dbReference>
<dbReference type="PRINTS" id="PR00014">
    <property type="entry name" value="FNTYPEIII"/>
</dbReference>
<feature type="domain" description="Fibronectin type-III" evidence="16">
    <location>
        <begin position="1146"/>
        <end position="1244"/>
    </location>
</feature>
<feature type="domain" description="Fibronectin type-III" evidence="16">
    <location>
        <begin position="731"/>
        <end position="830"/>
    </location>
</feature>
<dbReference type="SUPFAM" id="SSF49265">
    <property type="entry name" value="Fibronectin type III"/>
    <property type="match status" value="7"/>
</dbReference>
<keyword evidence="7 13" id="KW-0472">Membrane</keyword>
<evidence type="ECO:0000256" key="8">
    <source>
        <dbReference type="ARBA" id="ARBA00023157"/>
    </source>
</evidence>
<feature type="domain" description="Fibronectin type-III" evidence="16">
    <location>
        <begin position="1550"/>
        <end position="1650"/>
    </location>
</feature>
<proteinExistence type="inferred from homology"/>
<organism evidence="17 18">
    <name type="scientific">Hypsibius exemplaris</name>
    <name type="common">Freshwater tardigrade</name>
    <dbReference type="NCBI Taxonomy" id="2072580"/>
    <lineage>
        <taxon>Eukaryota</taxon>
        <taxon>Metazoa</taxon>
        <taxon>Ecdysozoa</taxon>
        <taxon>Tardigrada</taxon>
        <taxon>Eutardigrada</taxon>
        <taxon>Parachela</taxon>
        <taxon>Hypsibioidea</taxon>
        <taxon>Hypsibiidae</taxon>
        <taxon>Hypsibius</taxon>
    </lineage>
</organism>
<dbReference type="InterPro" id="IPR007110">
    <property type="entry name" value="Ig-like_dom"/>
</dbReference>
<evidence type="ECO:0000256" key="5">
    <source>
        <dbReference type="ARBA" id="ARBA00022889"/>
    </source>
</evidence>
<comment type="caution">
    <text evidence="17">The sequence shown here is derived from an EMBL/GenBank/DDBJ whole genome shotgun (WGS) entry which is preliminary data.</text>
</comment>
<evidence type="ECO:0000256" key="3">
    <source>
        <dbReference type="ARBA" id="ARBA00022729"/>
    </source>
</evidence>
<sequence>MAWVIWLLGIALLISVASGTSATTATDAEAPRIILQPQLTDATNWTSSVVIVPGSSRTLHCVATGNPRPKYRWLKDNQPLNELLLDTSDWTLNPVSQQHAGVYRCLAENSCGSLLSDAIELKVAHITQFEPFTEPLRRIKAGEALLLRLPNLNSIPAAVFSWLVDDAPISLRDHRKYVLTLDNALVVLDAGQEDSARFRVDAYNEQLVERRSSGSVSVIVQDANLVPDHFPPQLVVPPVNLTVKHGAAHAVFECIINARPLPELRTSWRRQGRDGKLLALADGGGNYLLSRNGHRLTILQPDQEDEGFYECLGELPQVGTISHRAYLTVGTVPVIVQRPDVDIQADPSQTVIIPCIAEGNPTPSTAWYRNSQILSPAGTDKLTIAANGSLIVSQINDQHAGVYQCFRQNAFGEESVSTWLRMKRDKKPDAARTARVSEDPFTVTVLENQPARLPCSGSTSLPSDTAWFFNDTPISTTNSNYQTDLSGDLLISFATRALAGNYACVTRNAAGSSKQLVALTVSDRTRISSPPKDTRLVIGSKVTFGCGVTKGAGVNADIQWYQDGKLLDAATRTARRQVRPDGSLEIISARNSDIGTYTCRVFSANGNDSQSAKLDVIELPYAPHIRSELLNGTKTVNVSWLPDFDGNAPITGFVLQYKQVSDSAGPDPTASLLDIGWQTLLSNFSATDRFYIVKDLRPSASYQFRVSAVNNVGEGSPSAASNPILLPQTPPTSAPKFAASSRNSTAIMVQWQPPAESDWNGILRGFMIRYKLAGYNDGTWTEVPVPHEARRNYILEDLIAWKLYEIQMAAFNDKGTGVWSDSARVKTQEGVPEAAPTDVEITSPTSTSLLVSWRPPDPQLINGINQGYRVELWNSTSVKPLESVEVPPSPYDLQERQTHTFSGLLKFAPYNVTVLCFTGAGNGPRSHPVTVTTLEDKPGPVQSLHIFNIRDRTLELSWLDPEQPNGLITGFTVQCSEVDGDSNRTTTSGRTFPLRAELHGFTVDGLQPQTNYLVKVFASTKMGDGDARVARIQSSVPPTLPCPPTDLEITNIEARKVVVTFNPVCDGNTSILQITLDTQTRDMRADEWRRFSVEKINVSGNKLDVLGLAPFAEYRVRLTMENVVGPSLPSQPSDWFQTLPASPSNPPGNFTLRAINATAIRARWTPLVTSQWNGKPGNYWISFRSLNSSVAAARRLAVNDSTSGSVVLGGLDEFTTYEARIGAANLIGSSDASSVAVTESTRESVPSFPPESVVAHGIGSTVIIVQWTNITAAHENGIILGWKIFYTPGGGAAVQVLDVPDAGTHSATLANLEKYREYNIQVAGYTRIGVGAMSVPVMERTLEDVPGRPYNVFFPEVSLNQVRITWEPPLRPNGVILGYRISYKEDGTVDDLGSVFLPANARSFLAAGVFAERSRYYFTLSANTSVGWGGSLEMPVKVVGNRERPERPTKPSVSISMVQPRSLYVNWQPGRRDENAPVRYFQIQYAELGDGAWKSVAERVDGRTSSHIVRGLTPNTAYQFRVQSLNDVGPSEWSDDSDVAQTAEDVPEAIPLDFNAVPYTTTSLTLSWRSPSLSTLNGRLAGYSIQFHRLLPGIPPASIPYSELVTAANSSDYNLTDLARDATYELRIAAFTAVGAGPFSSPLTVYVGEAVPLSRPTDIAIESTSTTSATVTWTPAAPPMDGSGILTGYKMFYFNTETGDEGVDFVEPSVSRHTIRSLRPFTPYVLSLVSFNAAGDGPRAAAVNFTTLEGLPQPPEDLVFERIQTSSLTVRWKAPRRSNGRIRGYEIAYHLWLSANATGKTNGRKLTGPNDTFVTLTGLDEVAAYSVSVRAETAKGFGNATLGNVTTGPQPGSPAQPTRLSVDLTEAAVHLRWINGAPGNTALSGYLIQGKRDETSTWETIEILQNGKTEQHELSYLTLAPSTRYSFRVVAENSHGVSQPSEPSLQIQTPNWNSVVGLAPKKPFYLEVWFLILVAAGGSVLIILLVACLCIKSKAAKYRQEVEKVISTADILQFPDDDEFAAPTAFELRQSMRRSTRKPHSIKNNIYCSSAAAASMRRNHALANAARAPPFTITQAPDGVVPSIAFSDIGDVSDIYPPHVNRGFVHTEDERRNGGPSSTATTSRASSSLTEKPSEMHNESSTDEVDDDGSGKSVPEEEEPDDQASSFVNHYANINNTLRRPWAETAAGTSDSRRSRLPQAPPPPRPAYRKSTATSISGSIADSDVTSLSLNGPLVYDNKAGCRLPLPGFSSFV</sequence>
<dbReference type="InterPro" id="IPR003599">
    <property type="entry name" value="Ig_sub"/>
</dbReference>
<feature type="domain" description="Fibronectin type-III" evidence="16">
    <location>
        <begin position="1249"/>
        <end position="1344"/>
    </location>
</feature>
<feature type="compositionally biased region" description="Low complexity" evidence="12">
    <location>
        <begin position="2117"/>
        <end position="2130"/>
    </location>
</feature>
<dbReference type="InterPro" id="IPR013783">
    <property type="entry name" value="Ig-like_fold"/>
</dbReference>
<dbReference type="Pfam" id="PF13927">
    <property type="entry name" value="Ig_3"/>
    <property type="match status" value="3"/>
</dbReference>
<protein>
    <submittedName>
        <fullName evidence="17">Protein sidekick</fullName>
    </submittedName>
</protein>
<dbReference type="PANTHER" id="PTHR44170:SF49">
    <property type="entry name" value="PROTEIN SIDEKICK-1 ISOFORM X1"/>
    <property type="match status" value="1"/>
</dbReference>
<evidence type="ECO:0000256" key="1">
    <source>
        <dbReference type="ARBA" id="ARBA00004479"/>
    </source>
</evidence>
<feature type="domain" description="Ig-like" evidence="15">
    <location>
        <begin position="37"/>
        <end position="124"/>
    </location>
</feature>
<evidence type="ECO:0000256" key="11">
    <source>
        <dbReference type="ARBA" id="ARBA00061621"/>
    </source>
</evidence>
<comment type="subcellular location">
    <subcellularLocation>
        <location evidence="1">Membrane</location>
        <topology evidence="1">Single-pass type I membrane protein</topology>
    </subcellularLocation>
</comment>
<comment type="similarity">
    <text evidence="11">Belongs to the sidekick family.</text>
</comment>
<evidence type="ECO:0000256" key="10">
    <source>
        <dbReference type="ARBA" id="ARBA00023319"/>
    </source>
</evidence>
<keyword evidence="18" id="KW-1185">Reference proteome</keyword>
<feature type="region of interest" description="Disordered" evidence="12">
    <location>
        <begin position="2100"/>
        <end position="2165"/>
    </location>
</feature>
<evidence type="ECO:0000256" key="6">
    <source>
        <dbReference type="ARBA" id="ARBA00022989"/>
    </source>
</evidence>
<evidence type="ECO:0000259" key="16">
    <source>
        <dbReference type="PROSITE" id="PS50853"/>
    </source>
</evidence>
<dbReference type="InterPro" id="IPR013151">
    <property type="entry name" value="Immunoglobulin_dom"/>
</dbReference>